<reference evidence="2" key="1">
    <citation type="submission" date="2020-11" db="EMBL/GenBank/DDBJ databases">
        <authorList>
            <person name="Whitehead M."/>
        </authorList>
    </citation>
    <scope>NUCLEOTIDE SEQUENCE</scope>
    <source>
        <strain evidence="2">EGII</strain>
    </source>
</reference>
<sequence>MGRKAEFSEKPRKGPGRKARKQKPPTFPKKSLAPLDNSDDKKLSHRQKQRLIKRDQKKKIQNAKDKKFKLFPDENKEAERNLQNHTLLKNSEKRKSIGFSDENKQWLKPKSTKNKTQGKKDDLELEVESNEEGSDSDDQDQESETDEQESGELSNGNEILKVGSLADISDDENEDANSNDDFDVSDEESDDTASNNDVDEDDDVDSDSLLPIERENKN</sequence>
<dbReference type="EMBL" id="CAJHJT010000056">
    <property type="protein sequence ID" value="CAD7014612.1"/>
    <property type="molecule type" value="Genomic_DNA"/>
</dbReference>
<name>A0A811VKJ8_CERCA</name>
<evidence type="ECO:0000313" key="3">
    <source>
        <dbReference type="Proteomes" id="UP000606786"/>
    </source>
</evidence>
<accession>A0A811VKJ8</accession>
<feature type="compositionally biased region" description="Basic and acidic residues" evidence="1">
    <location>
        <begin position="62"/>
        <end position="82"/>
    </location>
</feature>
<feature type="region of interest" description="Disordered" evidence="1">
    <location>
        <begin position="1"/>
        <end position="218"/>
    </location>
</feature>
<proteinExistence type="predicted"/>
<feature type="compositionally biased region" description="Acidic residues" evidence="1">
    <location>
        <begin position="168"/>
        <end position="206"/>
    </location>
</feature>
<feature type="compositionally biased region" description="Basic residues" evidence="1">
    <location>
        <begin position="43"/>
        <end position="61"/>
    </location>
</feature>
<comment type="caution">
    <text evidence="2">The sequence shown here is derived from an EMBL/GenBank/DDBJ whole genome shotgun (WGS) entry which is preliminary data.</text>
</comment>
<organism evidence="2 3">
    <name type="scientific">Ceratitis capitata</name>
    <name type="common">Mediterranean fruit fly</name>
    <name type="synonym">Tephritis capitata</name>
    <dbReference type="NCBI Taxonomy" id="7213"/>
    <lineage>
        <taxon>Eukaryota</taxon>
        <taxon>Metazoa</taxon>
        <taxon>Ecdysozoa</taxon>
        <taxon>Arthropoda</taxon>
        <taxon>Hexapoda</taxon>
        <taxon>Insecta</taxon>
        <taxon>Pterygota</taxon>
        <taxon>Neoptera</taxon>
        <taxon>Endopterygota</taxon>
        <taxon>Diptera</taxon>
        <taxon>Brachycera</taxon>
        <taxon>Muscomorpha</taxon>
        <taxon>Tephritoidea</taxon>
        <taxon>Tephritidae</taxon>
        <taxon>Ceratitis</taxon>
        <taxon>Ceratitis</taxon>
    </lineage>
</organism>
<dbReference type="OrthoDB" id="427002at2759"/>
<evidence type="ECO:0000313" key="2">
    <source>
        <dbReference type="EMBL" id="CAD7014612.1"/>
    </source>
</evidence>
<feature type="compositionally biased region" description="Basic and acidic residues" evidence="1">
    <location>
        <begin position="90"/>
        <end position="105"/>
    </location>
</feature>
<dbReference type="Proteomes" id="UP000606786">
    <property type="component" value="Unassembled WGS sequence"/>
</dbReference>
<protein>
    <submittedName>
        <fullName evidence="2">(Mediterranean fruit fly) hypothetical protein</fullName>
    </submittedName>
</protein>
<gene>
    <name evidence="2" type="ORF">CCAP1982_LOCUS22603</name>
</gene>
<keyword evidence="3" id="KW-1185">Reference proteome</keyword>
<dbReference type="AlphaFoldDB" id="A0A811VKJ8"/>
<feature type="compositionally biased region" description="Basic residues" evidence="1">
    <location>
        <begin position="13"/>
        <end position="23"/>
    </location>
</feature>
<feature type="compositionally biased region" description="Acidic residues" evidence="1">
    <location>
        <begin position="123"/>
        <end position="150"/>
    </location>
</feature>
<feature type="compositionally biased region" description="Basic and acidic residues" evidence="1">
    <location>
        <begin position="1"/>
        <end position="12"/>
    </location>
</feature>
<evidence type="ECO:0000256" key="1">
    <source>
        <dbReference type="SAM" id="MobiDB-lite"/>
    </source>
</evidence>